<dbReference type="InterPro" id="IPR008930">
    <property type="entry name" value="Terpenoid_cyclase/PrenylTrfase"/>
</dbReference>
<accession>A0AAN9ACA4</accession>
<comment type="caution">
    <text evidence="9">The sequence shown here is derived from an EMBL/GenBank/DDBJ whole genome shotgun (WGS) entry which is preliminary data.</text>
</comment>
<keyword evidence="4 9" id="KW-0808">Transferase</keyword>
<dbReference type="InterPro" id="IPR045089">
    <property type="entry name" value="PGGT1B-like"/>
</dbReference>
<dbReference type="GO" id="GO:0004662">
    <property type="term" value="F:CAAX-protein geranylgeranyltransferase activity"/>
    <property type="evidence" value="ECO:0007669"/>
    <property type="project" value="UniProtKB-EC"/>
</dbReference>
<dbReference type="GO" id="GO:0046872">
    <property type="term" value="F:metal ion binding"/>
    <property type="evidence" value="ECO:0007669"/>
    <property type="project" value="UniProtKB-KW"/>
</dbReference>
<name>A0AAN9ACA4_HALRR</name>
<dbReference type="SUPFAM" id="SSF48239">
    <property type="entry name" value="Terpenoid cyclases/Protein prenyltransferases"/>
    <property type="match status" value="1"/>
</dbReference>
<dbReference type="Gene3D" id="1.50.10.20">
    <property type="match status" value="1"/>
</dbReference>
<evidence type="ECO:0000256" key="5">
    <source>
        <dbReference type="ARBA" id="ARBA00022723"/>
    </source>
</evidence>
<dbReference type="InterPro" id="IPR001330">
    <property type="entry name" value="Prenyltrans"/>
</dbReference>
<evidence type="ECO:0000256" key="1">
    <source>
        <dbReference type="ARBA" id="ARBA00001947"/>
    </source>
</evidence>
<evidence type="ECO:0000313" key="10">
    <source>
        <dbReference type="Proteomes" id="UP001381693"/>
    </source>
</evidence>
<evidence type="ECO:0000256" key="6">
    <source>
        <dbReference type="ARBA" id="ARBA00022737"/>
    </source>
</evidence>
<dbReference type="Proteomes" id="UP001381693">
    <property type="component" value="Unassembled WGS sequence"/>
</dbReference>
<organism evidence="9 10">
    <name type="scientific">Halocaridina rubra</name>
    <name type="common">Hawaiian red shrimp</name>
    <dbReference type="NCBI Taxonomy" id="373956"/>
    <lineage>
        <taxon>Eukaryota</taxon>
        <taxon>Metazoa</taxon>
        <taxon>Ecdysozoa</taxon>
        <taxon>Arthropoda</taxon>
        <taxon>Crustacea</taxon>
        <taxon>Multicrustacea</taxon>
        <taxon>Malacostraca</taxon>
        <taxon>Eumalacostraca</taxon>
        <taxon>Eucarida</taxon>
        <taxon>Decapoda</taxon>
        <taxon>Pleocyemata</taxon>
        <taxon>Caridea</taxon>
        <taxon>Atyoidea</taxon>
        <taxon>Atyidae</taxon>
        <taxon>Halocaridina</taxon>
    </lineage>
</organism>
<dbReference type="GO" id="GO:0005953">
    <property type="term" value="C:CAAX-protein geranylgeranyltransferase complex"/>
    <property type="evidence" value="ECO:0007669"/>
    <property type="project" value="TreeGrafter"/>
</dbReference>
<dbReference type="PANTHER" id="PTHR11774">
    <property type="entry name" value="GERANYLGERANYL TRANSFERASE TYPE BETA SUBUNIT"/>
    <property type="match status" value="1"/>
</dbReference>
<protein>
    <submittedName>
        <fullName evidence="9">Geranylgeranyl transferase type-1 subunit beta</fullName>
        <ecNumber evidence="9">2.5.1.59</ecNumber>
    </submittedName>
</protein>
<comment type="similarity">
    <text evidence="2">Belongs to the protein prenyltransferase subunit beta family.</text>
</comment>
<dbReference type="EC" id="2.5.1.59" evidence="9"/>
<dbReference type="AlphaFoldDB" id="A0AAN9ACA4"/>
<evidence type="ECO:0000313" key="9">
    <source>
        <dbReference type="EMBL" id="KAK7083123.1"/>
    </source>
</evidence>
<reference evidence="9 10" key="1">
    <citation type="submission" date="2023-11" db="EMBL/GenBank/DDBJ databases">
        <title>Halocaridina rubra genome assembly.</title>
        <authorList>
            <person name="Smith C."/>
        </authorList>
    </citation>
    <scope>NUCLEOTIDE SEQUENCE [LARGE SCALE GENOMIC DNA]</scope>
    <source>
        <strain evidence="9">EP-1</strain>
        <tissue evidence="9">Whole</tissue>
    </source>
</reference>
<feature type="domain" description="Prenyltransferase alpha-alpha toroid" evidence="8">
    <location>
        <begin position="12"/>
        <end position="280"/>
    </location>
</feature>
<proteinExistence type="inferred from homology"/>
<evidence type="ECO:0000256" key="2">
    <source>
        <dbReference type="ARBA" id="ARBA00010497"/>
    </source>
</evidence>
<keyword evidence="3" id="KW-0637">Prenyltransferase</keyword>
<comment type="cofactor">
    <cofactor evidence="1">
        <name>Zn(2+)</name>
        <dbReference type="ChEBI" id="CHEBI:29105"/>
    </cofactor>
</comment>
<keyword evidence="10" id="KW-1185">Reference proteome</keyword>
<evidence type="ECO:0000256" key="3">
    <source>
        <dbReference type="ARBA" id="ARBA00022602"/>
    </source>
</evidence>
<sequence length="309" mass="34208">MSDKCGSGEYKFLRKRHIKFLQRCLQVIPFSVVNFDTSRMTVLFFTLSGLDLLDALDELGENERKNIIDWIYSLQIIPLKSSVTDNEGKGGFRGGSSLASCRSSEEYLENIDSFDCGHITMTYTALASLLILGDDLSRINKKSILAHVAALQCQDGSFFSTLGGSENDMRFMYCAATICYILQDFSAINVDLATKYILNSMSYECALGQGIYLEAHGGSSYCAIATLQLMGKLESALSHSQRHRLIRWLVNRQSEGGGLQGRPNKPPDTCYTFWIGASLEGKSYPRIKGSLTVAVLEEPKLKSGFYALA</sequence>
<evidence type="ECO:0000259" key="8">
    <source>
        <dbReference type="Pfam" id="PF00432"/>
    </source>
</evidence>
<keyword evidence="6" id="KW-0677">Repeat</keyword>
<dbReference type="PANTHER" id="PTHR11774:SF4">
    <property type="entry name" value="GERANYLGERANYL TRANSFERASE TYPE-1 SUBUNIT BETA"/>
    <property type="match status" value="1"/>
</dbReference>
<dbReference type="Pfam" id="PF00432">
    <property type="entry name" value="Prenyltrans"/>
    <property type="match status" value="1"/>
</dbReference>
<evidence type="ECO:0000256" key="7">
    <source>
        <dbReference type="ARBA" id="ARBA00022833"/>
    </source>
</evidence>
<evidence type="ECO:0000256" key="4">
    <source>
        <dbReference type="ARBA" id="ARBA00022679"/>
    </source>
</evidence>
<keyword evidence="7" id="KW-0862">Zinc</keyword>
<dbReference type="EMBL" id="JAXCGZ010003803">
    <property type="protein sequence ID" value="KAK7083123.1"/>
    <property type="molecule type" value="Genomic_DNA"/>
</dbReference>
<gene>
    <name evidence="9" type="primary">PGGT1B</name>
    <name evidence="9" type="ORF">SK128_018921</name>
</gene>
<keyword evidence="5" id="KW-0479">Metal-binding</keyword>